<keyword evidence="6 8" id="KW-0511">Multifunctional enzyme</keyword>
<evidence type="ECO:0000256" key="7">
    <source>
        <dbReference type="ARBA" id="ARBA00047968"/>
    </source>
</evidence>
<dbReference type="InterPro" id="IPR010043">
    <property type="entry name" value="UTase/UR"/>
</dbReference>
<evidence type="ECO:0000256" key="1">
    <source>
        <dbReference type="ARBA" id="ARBA00022679"/>
    </source>
</evidence>
<accession>A0A0P0URI0</accession>
<dbReference type="GO" id="GO:0008081">
    <property type="term" value="F:phosphoric diester hydrolase activity"/>
    <property type="evidence" value="ECO:0007669"/>
    <property type="project" value="UniProtKB-UniRule"/>
</dbReference>
<keyword evidence="2 8" id="KW-0548">Nucleotidyltransferase</keyword>
<evidence type="ECO:0000259" key="10">
    <source>
        <dbReference type="PROSITE" id="PS51831"/>
    </source>
</evidence>
<evidence type="ECO:0000256" key="6">
    <source>
        <dbReference type="ARBA" id="ARBA00023268"/>
    </source>
</evidence>
<dbReference type="HAMAP" id="MF_00277">
    <property type="entry name" value="PII_uridylyl_transf"/>
    <property type="match status" value="1"/>
</dbReference>
<dbReference type="SMART" id="SM00471">
    <property type="entry name" value="HDc"/>
    <property type="match status" value="1"/>
</dbReference>
<dbReference type="EMBL" id="AP013042">
    <property type="protein sequence ID" value="BAS67718.1"/>
    <property type="molecule type" value="Genomic_DNA"/>
</dbReference>
<dbReference type="Pfam" id="PF01966">
    <property type="entry name" value="HD"/>
    <property type="match status" value="1"/>
</dbReference>
<feature type="domain" description="ACT" evidence="9">
    <location>
        <begin position="772"/>
        <end position="840"/>
    </location>
</feature>
<comment type="catalytic activity">
    <reaction evidence="8">
        <text>[protein-PII]-uridylyl-L-tyrosine + H2O = [protein-PII]-L-tyrosine + UMP + H(+)</text>
        <dbReference type="Rhea" id="RHEA:48600"/>
        <dbReference type="Rhea" id="RHEA-COMP:12147"/>
        <dbReference type="Rhea" id="RHEA-COMP:12148"/>
        <dbReference type="ChEBI" id="CHEBI:15377"/>
        <dbReference type="ChEBI" id="CHEBI:15378"/>
        <dbReference type="ChEBI" id="CHEBI:46858"/>
        <dbReference type="ChEBI" id="CHEBI:57865"/>
        <dbReference type="ChEBI" id="CHEBI:90602"/>
    </reaction>
</comment>
<sequence>MELSTFKARYQALQASLVVDFLNNPNSVDALVQRRSDEVDILLCDIWQAFEVSGQLCLAAVGGYGRRELHLHSDIDLLILIPNGAHDTHQKKLSKFLTFLWDVGLEVGHATRDIADCMKNIHDLSVVTNLSESRILTGKESLFMRMKAMIKSSDWSSQSFFVGKQKEQHNRHLNYSNSAYNLEPNLKESPGGLRDIQTVAWVAKWYFDVDLLSDLVDKEYLTQDEYNLLIEAQSFLWKVRFALHVIAKRREDRVAFQYQRGVAKVLGYADGDSMAVEQFMREYYQTATKVARLNDILLQLFEESVLHTQHLNKRFVISHGYIYMTESTVFSRYPSAFIEIFLLVAKHNYVTGISADTLRQMQKDIGLIDKNYYKKRQNNRLFIELLQQKKGVNKALKLMNRYAVLERYIPAFGKITGLMQYDLFHAYTVDQHTLFVIRNLRRFFVTEFAKEFALCSEIAATIVKPELLFLAGLFHDIAKGRGGNHAILGAKDAQDFLKHHRFKAKDISLVSGLVEQHLLMTQVAQKQDLEDFEVINQFAKTVKSVEFLEFLYLLTVADIRATKADLWNDWKDSLLKKLFYKTKQQLQEKPKPPSLNGQVKKIEKALIGAVIQQGYDSVQVKKILDTLPKDYFLRYQVDDILWHLQCLTRQSDKGVKVISRLSEHNVVDIFVHSEDSKGLFFKMVSIIEKLGLDIVDAKILTSKDNKSYNTISVLQDEILDNININQVIKTQLTQWVKNSVDISKMIEKYTHRHFDHKMKIEFSYNNKWDLTKVEVSMIDKQGLLSNIAHIFYELNIHLMNARISTMGERVEDVFFISNADNKPLNKAEETQLKQYFQEKL</sequence>
<dbReference type="OrthoDB" id="9758038at2"/>
<dbReference type="PANTHER" id="PTHR47320:SF1">
    <property type="entry name" value="BIFUNCTIONAL URIDYLYLTRANSFERASE_URIDYLYL-REMOVING ENZYME"/>
    <property type="match status" value="1"/>
</dbReference>
<evidence type="ECO:0000313" key="11">
    <source>
        <dbReference type="EMBL" id="BAS67718.1"/>
    </source>
</evidence>
<reference evidence="11 12" key="2">
    <citation type="journal article" date="2016" name="ISME J.">
        <title>Heterogeneous composition of key metabolic gene clusters in a vent mussel symbiont population.</title>
        <authorList>
            <person name="Ikuta T."/>
            <person name="Takaki Y."/>
            <person name="Nagai Y."/>
            <person name="Shimamura S."/>
            <person name="Tsuda M."/>
            <person name="Kawagucci S."/>
            <person name="Aoki Y."/>
            <person name="Inoue K."/>
            <person name="Teruya M."/>
            <person name="Satou K."/>
            <person name="Teruya K."/>
            <person name="Shimoji M."/>
            <person name="Tamotsu H."/>
            <person name="Hirano T."/>
            <person name="Maruyama T."/>
            <person name="Yoshida T."/>
        </authorList>
    </citation>
    <scope>NUCLEOTIDE SEQUENCE [LARGE SCALE GENOMIC DNA]</scope>
    <source>
        <strain evidence="11 12">Myojin Knoll</strain>
    </source>
</reference>
<dbReference type="PIRSF" id="PIRSF006288">
    <property type="entry name" value="PII_uridyltransf"/>
    <property type="match status" value="1"/>
</dbReference>
<comment type="similarity">
    <text evidence="8">Belongs to the GlnD family.</text>
</comment>
<gene>
    <name evidence="8 11" type="primary">glnD</name>
    <name evidence="11" type="ORF">BSEPE_0724</name>
</gene>
<keyword evidence="1 8" id="KW-0808">Transferase</keyword>
<evidence type="ECO:0000256" key="2">
    <source>
        <dbReference type="ARBA" id="ARBA00022695"/>
    </source>
</evidence>
<comment type="activity regulation">
    <text evidence="8">Uridylyltransferase (UTase) activity is inhibited by glutamine, while glutamine activates uridylyl-removing (UR) activity.</text>
</comment>
<keyword evidence="5 8" id="KW-0460">Magnesium</keyword>
<dbReference type="CDD" id="cd00077">
    <property type="entry name" value="HDc"/>
    <property type="match status" value="1"/>
</dbReference>
<comment type="catalytic activity">
    <reaction evidence="8">
        <text>[protein-PII]-L-tyrosine + UTP = [protein-PII]-uridylyl-L-tyrosine + diphosphate</text>
        <dbReference type="Rhea" id="RHEA:13673"/>
        <dbReference type="Rhea" id="RHEA-COMP:12147"/>
        <dbReference type="Rhea" id="RHEA-COMP:12148"/>
        <dbReference type="ChEBI" id="CHEBI:33019"/>
        <dbReference type="ChEBI" id="CHEBI:46398"/>
        <dbReference type="ChEBI" id="CHEBI:46858"/>
        <dbReference type="ChEBI" id="CHEBI:90602"/>
        <dbReference type="EC" id="2.7.7.59"/>
    </reaction>
</comment>
<dbReference type="PROSITE" id="PS51831">
    <property type="entry name" value="HD"/>
    <property type="match status" value="1"/>
</dbReference>
<dbReference type="InterPro" id="IPR045865">
    <property type="entry name" value="ACT-like_dom_sf"/>
</dbReference>
<dbReference type="AlphaFoldDB" id="A0A0P0URI0"/>
<comment type="function">
    <text evidence="8">Modifies, by uridylylation and deuridylylation, the PII regulatory proteins (GlnB and homologs), in response to the nitrogen status of the cell that GlnD senses through the glutamine level. Under low glutamine levels, catalyzes the conversion of the PII proteins and UTP to PII-UMP and PPi, while under higher glutamine levels, GlnD hydrolyzes PII-UMP to PII and UMP (deuridylylation). Thus, controls uridylylation state and activity of the PII proteins, and plays an important role in the regulation of nitrogen metabolism.</text>
</comment>
<name>A0A0P0URI0_9GAMM</name>
<dbReference type="SUPFAM" id="SSF81593">
    <property type="entry name" value="Nucleotidyltransferase substrate binding subunit/domain"/>
    <property type="match status" value="1"/>
</dbReference>
<protein>
    <recommendedName>
        <fullName evidence="8">Bifunctional uridylyltransferase/uridylyl-removing enzyme</fullName>
        <shortName evidence="8">UTase/UR</shortName>
    </recommendedName>
    <alternativeName>
        <fullName evidence="8">Bifunctional [protein-PII] modification enzyme</fullName>
    </alternativeName>
    <alternativeName>
        <fullName evidence="8">Bifunctional nitrogen sensor protein</fullName>
    </alternativeName>
    <domain>
        <recommendedName>
            <fullName evidence="8">[Protein-PII] uridylyltransferase</fullName>
            <shortName evidence="8">PII uridylyltransferase</shortName>
            <shortName evidence="8">UTase</shortName>
            <ecNumber evidence="8">2.7.7.59</ecNumber>
        </recommendedName>
    </domain>
    <domain>
        <recommendedName>
            <fullName evidence="8">[Protein-PII]-UMP uridylyl-removing enzyme</fullName>
            <shortName evidence="8">UR</shortName>
            <ecNumber evidence="8">3.1.4.-</ecNumber>
        </recommendedName>
    </domain>
</protein>
<dbReference type="InterPro" id="IPR002912">
    <property type="entry name" value="ACT_dom"/>
</dbReference>
<dbReference type="EC" id="2.7.7.59" evidence="8"/>
<keyword evidence="4 8" id="KW-0378">Hydrolase</keyword>
<comment type="catalytic activity">
    <reaction evidence="7">
        <text>guanosine 3',5'-bis(diphosphate) + H2O = GDP + diphosphate + H(+)</text>
        <dbReference type="Rhea" id="RHEA:14253"/>
        <dbReference type="ChEBI" id="CHEBI:15377"/>
        <dbReference type="ChEBI" id="CHEBI:15378"/>
        <dbReference type="ChEBI" id="CHEBI:33019"/>
        <dbReference type="ChEBI" id="CHEBI:58189"/>
        <dbReference type="ChEBI" id="CHEBI:77828"/>
        <dbReference type="EC" id="3.1.7.2"/>
    </reaction>
</comment>
<dbReference type="GO" id="GO:0006808">
    <property type="term" value="P:regulation of nitrogen utilization"/>
    <property type="evidence" value="ECO:0007669"/>
    <property type="project" value="UniProtKB-UniRule"/>
</dbReference>
<dbReference type="GO" id="GO:0008773">
    <property type="term" value="F:[protein-PII] uridylyltransferase activity"/>
    <property type="evidence" value="ECO:0007669"/>
    <property type="project" value="UniProtKB-UniRule"/>
</dbReference>
<dbReference type="Gene3D" id="1.10.3210.10">
    <property type="entry name" value="Hypothetical protein af1432"/>
    <property type="match status" value="1"/>
</dbReference>
<dbReference type="PANTHER" id="PTHR47320">
    <property type="entry name" value="BIFUNCTIONAL URIDYLYLTRANSFERASE/URIDYLYL-REMOVING ENZYME"/>
    <property type="match status" value="1"/>
</dbReference>
<keyword evidence="12" id="KW-1185">Reference proteome</keyword>
<comment type="cofactor">
    <cofactor evidence="8">
        <name>Mg(2+)</name>
        <dbReference type="ChEBI" id="CHEBI:18420"/>
    </cofactor>
</comment>
<dbReference type="SUPFAM" id="SSF109604">
    <property type="entry name" value="HD-domain/PDEase-like"/>
    <property type="match status" value="1"/>
</dbReference>
<dbReference type="InterPro" id="IPR003607">
    <property type="entry name" value="HD/PDEase_dom"/>
</dbReference>
<evidence type="ECO:0000256" key="8">
    <source>
        <dbReference type="HAMAP-Rule" id="MF_00277"/>
    </source>
</evidence>
<dbReference type="Pfam" id="PF08335">
    <property type="entry name" value="GlnD_UR_UTase"/>
    <property type="match status" value="1"/>
</dbReference>
<dbReference type="Proteomes" id="UP000067399">
    <property type="component" value="Chromosome"/>
</dbReference>
<evidence type="ECO:0000256" key="4">
    <source>
        <dbReference type="ARBA" id="ARBA00022801"/>
    </source>
</evidence>
<dbReference type="RefSeq" id="WP_066044254.1">
    <property type="nucleotide sequence ID" value="NZ_AP013042.1"/>
</dbReference>
<evidence type="ECO:0000256" key="5">
    <source>
        <dbReference type="ARBA" id="ARBA00022842"/>
    </source>
</evidence>
<dbReference type="EC" id="3.1.4.-" evidence="8"/>
<organism evidence="11 12">
    <name type="scientific">endosymbiont of Bathymodiolus septemdierum str. Myojin knoll</name>
    <dbReference type="NCBI Taxonomy" id="1303921"/>
    <lineage>
        <taxon>Bacteria</taxon>
        <taxon>Pseudomonadati</taxon>
        <taxon>Pseudomonadota</taxon>
        <taxon>Gammaproteobacteria</taxon>
        <taxon>sulfur-oxidizing symbionts</taxon>
    </lineage>
</organism>
<dbReference type="NCBIfam" id="TIGR01693">
    <property type="entry name" value="UTase_glnD"/>
    <property type="match status" value="1"/>
</dbReference>
<dbReference type="SUPFAM" id="SSF81301">
    <property type="entry name" value="Nucleotidyltransferase"/>
    <property type="match status" value="1"/>
</dbReference>
<feature type="domain" description="ACT" evidence="9">
    <location>
        <begin position="668"/>
        <end position="747"/>
    </location>
</feature>
<dbReference type="CDD" id="cd05401">
    <property type="entry name" value="NT_GlnE_GlnD_like"/>
    <property type="match status" value="1"/>
</dbReference>
<dbReference type="SUPFAM" id="SSF55021">
    <property type="entry name" value="ACT-like"/>
    <property type="match status" value="1"/>
</dbReference>
<dbReference type="InterPro" id="IPR013546">
    <property type="entry name" value="PII_UdlTrfase/GS_AdlTrfase"/>
</dbReference>
<dbReference type="STRING" id="1303921.BSEPE_0724"/>
<dbReference type="InterPro" id="IPR043519">
    <property type="entry name" value="NT_sf"/>
</dbReference>
<feature type="domain" description="HD" evidence="10">
    <location>
        <begin position="429"/>
        <end position="551"/>
    </location>
</feature>
<dbReference type="KEGG" id="ebh:BSEPE_0724"/>
<proteinExistence type="inferred from homology"/>
<dbReference type="Gene3D" id="1.20.120.330">
    <property type="entry name" value="Nucleotidyltransferases domain 2"/>
    <property type="match status" value="1"/>
</dbReference>
<dbReference type="GO" id="GO:0008893">
    <property type="term" value="F:guanosine-3',5'-bis(diphosphate) 3'-diphosphatase activity"/>
    <property type="evidence" value="ECO:0007669"/>
    <property type="project" value="UniProtKB-EC"/>
</dbReference>
<evidence type="ECO:0000259" key="9">
    <source>
        <dbReference type="PROSITE" id="PS51671"/>
    </source>
</evidence>
<evidence type="ECO:0000256" key="3">
    <source>
        <dbReference type="ARBA" id="ARBA00022737"/>
    </source>
</evidence>
<dbReference type="PROSITE" id="PS51671">
    <property type="entry name" value="ACT"/>
    <property type="match status" value="2"/>
</dbReference>
<dbReference type="CDD" id="cd04899">
    <property type="entry name" value="ACT_ACR-UUR-like_2"/>
    <property type="match status" value="1"/>
</dbReference>
<keyword evidence="3" id="KW-0677">Repeat</keyword>
<comment type="domain">
    <text evidence="8">Has four distinct domains: an N-terminal nucleotidyltransferase (NT) domain responsible for UTase activity, a central HD domain that encodes UR activity, and two C-terminal ACT domains that seem to have a role in glutamine sensing.</text>
</comment>
<dbReference type="InterPro" id="IPR006674">
    <property type="entry name" value="HD_domain"/>
</dbReference>
<evidence type="ECO:0000313" key="12">
    <source>
        <dbReference type="Proteomes" id="UP000067399"/>
    </source>
</evidence>
<comment type="caution">
    <text evidence="8">Lacks conserved residue(s) required for the propagation of feature annotation.</text>
</comment>
<reference evidence="11 12" key="1">
    <citation type="journal article" date="2000" name="Mar. Ecol. Prog. Ser.">
        <title>Phylogenetic characterization of endosymbionts in three hydrothermal vent mussels: influence on host distributions.</title>
        <authorList>
            <person name="Fujiwara Y."/>
            <person name="Takai K."/>
            <person name="Uematsu K."/>
            <person name="Tsuchida S."/>
            <person name="Hunt J.C."/>
            <person name="Hashimoto J."/>
        </authorList>
    </citation>
    <scope>NUCLEOTIDE SEQUENCE [LARGE SCALE GENOMIC DNA]</scope>
    <source>
        <strain evidence="11 12">Myojin Knoll</strain>
    </source>
</reference>
<feature type="region of interest" description="Uridylyltransferase" evidence="8">
    <location>
        <begin position="1"/>
        <end position="312"/>
    </location>
</feature>